<gene>
    <name evidence="2" type="ORF">NJF43_12300</name>
</gene>
<dbReference type="InterPro" id="IPR016875">
    <property type="entry name" value="UCP028200"/>
</dbReference>
<evidence type="ECO:0000313" key="2">
    <source>
        <dbReference type="EMBL" id="MCO7545535.1"/>
    </source>
</evidence>
<keyword evidence="1" id="KW-0175">Coiled coil</keyword>
<dbReference type="EMBL" id="JAMYBS010000013">
    <property type="protein sequence ID" value="MCO7545535.1"/>
    <property type="molecule type" value="Genomic_DNA"/>
</dbReference>
<organism evidence="2 3">
    <name type="scientific">Stutzerimonas nitrititolerans</name>
    <dbReference type="NCBI Taxonomy" id="2482751"/>
    <lineage>
        <taxon>Bacteria</taxon>
        <taxon>Pseudomonadati</taxon>
        <taxon>Pseudomonadota</taxon>
        <taxon>Gammaproteobacteria</taxon>
        <taxon>Pseudomonadales</taxon>
        <taxon>Pseudomonadaceae</taxon>
        <taxon>Stutzerimonas</taxon>
    </lineage>
</organism>
<dbReference type="Pfam" id="PF19795">
    <property type="entry name" value="DUF6279"/>
    <property type="match status" value="1"/>
</dbReference>
<reference evidence="2" key="1">
    <citation type="submission" date="2022-06" db="EMBL/GenBank/DDBJ databases">
        <title>Detection of beta-lactamases in bacteria of animal origin.</title>
        <authorList>
            <person name="Mlynarcik P."/>
            <person name="Zdarska V."/>
            <person name="Chudobova H."/>
            <person name="Prochazkova P."/>
            <person name="Hricova K."/>
            <person name="Mezerova K."/>
            <person name="Bardon J."/>
            <person name="Dolejska M."/>
            <person name="Sukkar I."/>
            <person name="Kolar M."/>
        </authorList>
    </citation>
    <scope>NUCLEOTIDE SEQUENCE</scope>
    <source>
        <strain evidence="2">S 300-3</strain>
    </source>
</reference>
<sequence>MHNHLTGRSKLLLLSIAALLLLSACSRINLAYRNLDILIPWSLNDYLDMNSAQQARLKAQLREHQAWHCRSQLPIYLEGLETLQREVDEDRIEIATLRAHQRKMHQAIEAIAVRISPSASELLGSLDERQVRRLQETLAEKQRQLQEKFVEPELPRQIRERAERMQERVEHWTGRLDAAQRQRILQWSHALGEQNRRWLDNRRHWQAALVEAVKRRHDADFPTRLAPLLQEPEAFWTDAYRRSVPRTEQATLELIRDLYAMASAVQRSRLSQRLQGLHDDLASLDCLDEARP</sequence>
<feature type="coiled-coil region" evidence="1">
    <location>
        <begin position="131"/>
        <end position="182"/>
    </location>
</feature>
<comment type="caution">
    <text evidence="2">The sequence shown here is derived from an EMBL/GenBank/DDBJ whole genome shotgun (WGS) entry which is preliminary data.</text>
</comment>
<dbReference type="RefSeq" id="WP_253163225.1">
    <property type="nucleotide sequence ID" value="NZ_JAMYBS010000013.1"/>
</dbReference>
<protein>
    <submittedName>
        <fullName evidence="2">DUF6279 family lipoprotein</fullName>
    </submittedName>
</protein>
<accession>A0AA41WN84</accession>
<evidence type="ECO:0000313" key="3">
    <source>
        <dbReference type="Proteomes" id="UP001165292"/>
    </source>
</evidence>
<dbReference type="PIRSF" id="PIRSF028200">
    <property type="entry name" value="UCP028200"/>
    <property type="match status" value="1"/>
</dbReference>
<keyword evidence="2" id="KW-0449">Lipoprotein</keyword>
<name>A0AA41WN84_9GAMM</name>
<proteinExistence type="predicted"/>
<dbReference type="AlphaFoldDB" id="A0AA41WN84"/>
<evidence type="ECO:0000256" key="1">
    <source>
        <dbReference type="SAM" id="Coils"/>
    </source>
</evidence>
<dbReference type="Proteomes" id="UP001165292">
    <property type="component" value="Unassembled WGS sequence"/>
</dbReference>